<evidence type="ECO:0000313" key="3">
    <source>
        <dbReference type="Proteomes" id="UP001459277"/>
    </source>
</evidence>
<proteinExistence type="predicted"/>
<organism evidence="2 3">
    <name type="scientific">Lithocarpus litseifolius</name>
    <dbReference type="NCBI Taxonomy" id="425828"/>
    <lineage>
        <taxon>Eukaryota</taxon>
        <taxon>Viridiplantae</taxon>
        <taxon>Streptophyta</taxon>
        <taxon>Embryophyta</taxon>
        <taxon>Tracheophyta</taxon>
        <taxon>Spermatophyta</taxon>
        <taxon>Magnoliopsida</taxon>
        <taxon>eudicotyledons</taxon>
        <taxon>Gunneridae</taxon>
        <taxon>Pentapetalae</taxon>
        <taxon>rosids</taxon>
        <taxon>fabids</taxon>
        <taxon>Fagales</taxon>
        <taxon>Fagaceae</taxon>
        <taxon>Lithocarpus</taxon>
    </lineage>
</organism>
<dbReference type="Proteomes" id="UP001459277">
    <property type="component" value="Unassembled WGS sequence"/>
</dbReference>
<dbReference type="InterPro" id="IPR026960">
    <property type="entry name" value="RVT-Znf"/>
</dbReference>
<evidence type="ECO:0000259" key="1">
    <source>
        <dbReference type="Pfam" id="PF13966"/>
    </source>
</evidence>
<dbReference type="AlphaFoldDB" id="A0AAW2C972"/>
<feature type="domain" description="Reverse transcriptase zinc-binding" evidence="1">
    <location>
        <begin position="30"/>
        <end position="124"/>
    </location>
</feature>
<gene>
    <name evidence="2" type="ORF">SO802_023362</name>
</gene>
<accession>A0AAW2C972</accession>
<dbReference type="EMBL" id="JAZDWU010000008">
    <property type="protein sequence ID" value="KAK9993659.1"/>
    <property type="molecule type" value="Genomic_DNA"/>
</dbReference>
<sequence length="152" mass="17612">MDVESILSIALSPTLPEDHLIWALTPSGKFTVKSAYRVALQDRIGHVSKESSNATCMKEFWRFIWCLQIPNKIRNFMWRACRNILPTKANLFHKWIAQDSTCEVCGNSEETTGHLLWHCHRARRCGMRWALRNIISWTAAQSFWICCGMPET</sequence>
<name>A0AAW2C972_9ROSI</name>
<comment type="caution">
    <text evidence="2">The sequence shown here is derived from an EMBL/GenBank/DDBJ whole genome shotgun (WGS) entry which is preliminary data.</text>
</comment>
<evidence type="ECO:0000313" key="2">
    <source>
        <dbReference type="EMBL" id="KAK9993659.1"/>
    </source>
</evidence>
<dbReference type="Pfam" id="PF13966">
    <property type="entry name" value="zf-RVT"/>
    <property type="match status" value="1"/>
</dbReference>
<reference evidence="2 3" key="1">
    <citation type="submission" date="2024-01" db="EMBL/GenBank/DDBJ databases">
        <title>A telomere-to-telomere, gap-free genome of sweet tea (Lithocarpus litseifolius).</title>
        <authorList>
            <person name="Zhou J."/>
        </authorList>
    </citation>
    <scope>NUCLEOTIDE SEQUENCE [LARGE SCALE GENOMIC DNA]</scope>
    <source>
        <strain evidence="2">Zhou-2022a</strain>
        <tissue evidence="2">Leaf</tissue>
    </source>
</reference>
<keyword evidence="3" id="KW-1185">Reference proteome</keyword>
<protein>
    <recommendedName>
        <fullName evidence="1">Reverse transcriptase zinc-binding domain-containing protein</fullName>
    </recommendedName>
</protein>